<reference evidence="2" key="1">
    <citation type="journal article" date="2020" name="Stud. Mycol.">
        <title>101 Dothideomycetes genomes: a test case for predicting lifestyles and emergence of pathogens.</title>
        <authorList>
            <person name="Haridas S."/>
            <person name="Albert R."/>
            <person name="Binder M."/>
            <person name="Bloem J."/>
            <person name="Labutti K."/>
            <person name="Salamov A."/>
            <person name="Andreopoulos B."/>
            <person name="Baker S."/>
            <person name="Barry K."/>
            <person name="Bills G."/>
            <person name="Bluhm B."/>
            <person name="Cannon C."/>
            <person name="Castanera R."/>
            <person name="Culley D."/>
            <person name="Daum C."/>
            <person name="Ezra D."/>
            <person name="Gonzalez J."/>
            <person name="Henrissat B."/>
            <person name="Kuo A."/>
            <person name="Liang C."/>
            <person name="Lipzen A."/>
            <person name="Lutzoni F."/>
            <person name="Magnuson J."/>
            <person name="Mondo S."/>
            <person name="Nolan M."/>
            <person name="Ohm R."/>
            <person name="Pangilinan J."/>
            <person name="Park H.-J."/>
            <person name="Ramirez L."/>
            <person name="Alfaro M."/>
            <person name="Sun H."/>
            <person name="Tritt A."/>
            <person name="Yoshinaga Y."/>
            <person name="Zwiers L.-H."/>
            <person name="Turgeon B."/>
            <person name="Goodwin S."/>
            <person name="Spatafora J."/>
            <person name="Crous P."/>
            <person name="Grigoriev I."/>
        </authorList>
    </citation>
    <scope>NUCLEOTIDE SEQUENCE</scope>
    <source>
        <strain evidence="2">CBS 207.26</strain>
    </source>
</reference>
<feature type="signal peptide" evidence="1">
    <location>
        <begin position="1"/>
        <end position="20"/>
    </location>
</feature>
<protein>
    <submittedName>
        <fullName evidence="2">Uncharacterized protein</fullName>
    </submittedName>
</protein>
<evidence type="ECO:0000313" key="3">
    <source>
        <dbReference type="Proteomes" id="UP000800200"/>
    </source>
</evidence>
<dbReference type="AlphaFoldDB" id="A0A6A6D8F3"/>
<keyword evidence="3" id="KW-1185">Reference proteome</keyword>
<dbReference type="Proteomes" id="UP000800200">
    <property type="component" value="Unassembled WGS sequence"/>
</dbReference>
<gene>
    <name evidence="2" type="ORF">K469DRAFT_54551</name>
</gene>
<evidence type="ECO:0000313" key="2">
    <source>
        <dbReference type="EMBL" id="KAF2175794.1"/>
    </source>
</evidence>
<sequence length="234" mass="26985">MRLCSSFWLPLADMVFTISGTEVTIHWSDCNQMTAKGSGNYGQHYDWLYDPSRPNHSLTIRFHDFRDAQRFIDCVRFPHEDGITVRNGQNVEVSESEEVQIYDIGRKATIGKILDYRIAVVTRRENAVSYSKLIIRWPELDLDIQILERFAKVRDYLMQVKLDNVVTPTYHSSVRGEPAVDYNKVARFKTAHQLKSSLMVTFPIGRGQGLPVPPSGMHFFHQDRLDADTHLQVL</sequence>
<keyword evidence="1" id="KW-0732">Signal</keyword>
<dbReference type="OrthoDB" id="4062651at2759"/>
<proteinExistence type="predicted"/>
<organism evidence="2 3">
    <name type="scientific">Zopfia rhizophila CBS 207.26</name>
    <dbReference type="NCBI Taxonomy" id="1314779"/>
    <lineage>
        <taxon>Eukaryota</taxon>
        <taxon>Fungi</taxon>
        <taxon>Dikarya</taxon>
        <taxon>Ascomycota</taxon>
        <taxon>Pezizomycotina</taxon>
        <taxon>Dothideomycetes</taxon>
        <taxon>Dothideomycetes incertae sedis</taxon>
        <taxon>Zopfiaceae</taxon>
        <taxon>Zopfia</taxon>
    </lineage>
</organism>
<feature type="chain" id="PRO_5025583939" evidence="1">
    <location>
        <begin position="21"/>
        <end position="234"/>
    </location>
</feature>
<evidence type="ECO:0000256" key="1">
    <source>
        <dbReference type="SAM" id="SignalP"/>
    </source>
</evidence>
<dbReference type="EMBL" id="ML994725">
    <property type="protein sequence ID" value="KAF2175794.1"/>
    <property type="molecule type" value="Genomic_DNA"/>
</dbReference>
<name>A0A6A6D8F3_9PEZI</name>
<accession>A0A6A6D8F3</accession>